<dbReference type="Pfam" id="PF00205">
    <property type="entry name" value="TPP_enzyme_M"/>
    <property type="match status" value="1"/>
</dbReference>
<dbReference type="Gene3D" id="3.40.50.1220">
    <property type="entry name" value="TPP-binding domain"/>
    <property type="match status" value="1"/>
</dbReference>
<reference evidence="8 9" key="1">
    <citation type="submission" date="2021-01" db="EMBL/GenBank/DDBJ databases">
        <title>Whole genome shotgun sequence of Planotetraspora mira NBRC 15435.</title>
        <authorList>
            <person name="Komaki H."/>
            <person name="Tamura T."/>
        </authorList>
    </citation>
    <scope>NUCLEOTIDE SEQUENCE [LARGE SCALE GENOMIC DNA]</scope>
    <source>
        <strain evidence="8 9">NBRC 15435</strain>
    </source>
</reference>
<evidence type="ECO:0000313" key="8">
    <source>
        <dbReference type="EMBL" id="GII31527.1"/>
    </source>
</evidence>
<evidence type="ECO:0000259" key="7">
    <source>
        <dbReference type="Pfam" id="PF02776"/>
    </source>
</evidence>
<protein>
    <submittedName>
        <fullName evidence="8">Tartronate-semialdehyde synthase</fullName>
    </submittedName>
</protein>
<dbReference type="PANTHER" id="PTHR18968:SF14">
    <property type="entry name" value="GLYOXYLATE CARBOLIGASE"/>
    <property type="match status" value="1"/>
</dbReference>
<dbReference type="CDD" id="cd07035">
    <property type="entry name" value="TPP_PYR_POX_like"/>
    <property type="match status" value="1"/>
</dbReference>
<dbReference type="GO" id="GO:0003984">
    <property type="term" value="F:acetolactate synthase activity"/>
    <property type="evidence" value="ECO:0007669"/>
    <property type="project" value="UniProtKB-EC"/>
</dbReference>
<dbReference type="Proteomes" id="UP000650628">
    <property type="component" value="Unassembled WGS sequence"/>
</dbReference>
<dbReference type="Gene3D" id="3.40.50.970">
    <property type="match status" value="2"/>
</dbReference>
<comment type="catalytic activity">
    <reaction evidence="3">
        <text>2 pyruvate + H(+) = (2S)-2-acetolactate + CO2</text>
        <dbReference type="Rhea" id="RHEA:25249"/>
        <dbReference type="ChEBI" id="CHEBI:15361"/>
        <dbReference type="ChEBI" id="CHEBI:15378"/>
        <dbReference type="ChEBI" id="CHEBI:16526"/>
        <dbReference type="ChEBI" id="CHEBI:58476"/>
        <dbReference type="EC" id="2.2.1.6"/>
    </reaction>
</comment>
<evidence type="ECO:0000313" key="9">
    <source>
        <dbReference type="Proteomes" id="UP000650628"/>
    </source>
</evidence>
<dbReference type="GO" id="GO:0009028">
    <property type="term" value="F:tartronate-semialdehyde synthase activity"/>
    <property type="evidence" value="ECO:0007669"/>
    <property type="project" value="TreeGrafter"/>
</dbReference>
<gene>
    <name evidence="8" type="primary">gcl</name>
    <name evidence="8" type="ORF">Pmi06nite_49690</name>
</gene>
<keyword evidence="9" id="KW-1185">Reference proteome</keyword>
<feature type="domain" description="Thiamine pyrophosphate enzyme TPP-binding" evidence="6">
    <location>
        <begin position="382"/>
        <end position="534"/>
    </location>
</feature>
<dbReference type="InterPro" id="IPR012001">
    <property type="entry name" value="Thiamin_PyroP_enz_TPP-bd_dom"/>
</dbReference>
<dbReference type="GO" id="GO:0009097">
    <property type="term" value="P:isoleucine biosynthetic process"/>
    <property type="evidence" value="ECO:0007669"/>
    <property type="project" value="TreeGrafter"/>
</dbReference>
<sequence length="568" mass="62110">MEAAVAVMESEGVDTVFGIPGAAILPLYAALQHSSIRHITVRHEEGGTHAADGWSRVTGNVGVCIGTSGPAGTNMITGLYTALADSIPMICITGQAMRSKLHQESFQAVDIVEIAKPVTKWAVQLKEPAQAPWVFREAFRIARSGRPGPVLIDLPIDVQRGTCLYDPELDGPFPVDVPEPRAEAVRAAVDLLMEAQRPLILAGGGVVIGDASAELRALAEHLQVPVQVTLMGKGAFPEDHPLFAGMAGIQTQTRWGNAAFLESDLVLAVGARFGDRHTGDLDVYRKGRTFIHADIEPTQIGKVFEPHLGLVGHARPTLAALSEEARRHTPQRKPGRWVKKVEKLRTALPRRDDFDDVPIKPPRVFKEINEFFGQDTTFVTAIGLYQIWSGQFQKTYLPRRYLVCGQAGPLGWEVPAAMGVKCAYPNRQVVAVVGDYSFQFLMEEVAVAAQYRIPFVIVMINNEYLGLIRQAELPYDMNYAVDLHYGEGGIDHVKVMEAFGCPARRVEVPGDIRDALAWATAEAEHAQLPVLVEVMVEREANAAMGPSLDAIKEFEPLPELALAIDWSD</sequence>
<dbReference type="Pfam" id="PF02776">
    <property type="entry name" value="TPP_enzyme_N"/>
    <property type="match status" value="1"/>
</dbReference>
<name>A0A8J3TUG8_9ACTN</name>
<dbReference type="GO" id="GO:0050660">
    <property type="term" value="F:flavin adenine dinucleotide binding"/>
    <property type="evidence" value="ECO:0007669"/>
    <property type="project" value="TreeGrafter"/>
</dbReference>
<dbReference type="NCBIfam" id="NF008431">
    <property type="entry name" value="PRK11269.1"/>
    <property type="match status" value="1"/>
</dbReference>
<dbReference type="InterPro" id="IPR029035">
    <property type="entry name" value="DHS-like_NAD/FAD-binding_dom"/>
</dbReference>
<evidence type="ECO:0000256" key="4">
    <source>
        <dbReference type="RuleBase" id="RU362132"/>
    </source>
</evidence>
<dbReference type="FunFam" id="3.40.50.1220:FF:000008">
    <property type="entry name" value="Acetolactate synthase"/>
    <property type="match status" value="1"/>
</dbReference>
<dbReference type="FunFam" id="3.40.50.970:FF:000007">
    <property type="entry name" value="Acetolactate synthase"/>
    <property type="match status" value="1"/>
</dbReference>
<feature type="domain" description="Thiamine pyrophosphate enzyme N-terminal TPP-binding" evidence="7">
    <location>
        <begin position="2"/>
        <end position="113"/>
    </location>
</feature>
<dbReference type="PANTHER" id="PTHR18968">
    <property type="entry name" value="THIAMINE PYROPHOSPHATE ENZYMES"/>
    <property type="match status" value="1"/>
</dbReference>
<comment type="similarity">
    <text evidence="1 4">Belongs to the TPP enzyme family.</text>
</comment>
<evidence type="ECO:0000259" key="5">
    <source>
        <dbReference type="Pfam" id="PF00205"/>
    </source>
</evidence>
<comment type="caution">
    <text evidence="8">The sequence shown here is derived from an EMBL/GenBank/DDBJ whole genome shotgun (WGS) entry which is preliminary data.</text>
</comment>
<feature type="domain" description="Thiamine pyrophosphate enzyme central" evidence="5">
    <location>
        <begin position="185"/>
        <end position="321"/>
    </location>
</feature>
<dbReference type="AlphaFoldDB" id="A0A8J3TUG8"/>
<dbReference type="GO" id="GO:0030976">
    <property type="term" value="F:thiamine pyrophosphate binding"/>
    <property type="evidence" value="ECO:0007669"/>
    <property type="project" value="InterPro"/>
</dbReference>
<organism evidence="8 9">
    <name type="scientific">Planotetraspora mira</name>
    <dbReference type="NCBI Taxonomy" id="58121"/>
    <lineage>
        <taxon>Bacteria</taxon>
        <taxon>Bacillati</taxon>
        <taxon>Actinomycetota</taxon>
        <taxon>Actinomycetes</taxon>
        <taxon>Streptosporangiales</taxon>
        <taxon>Streptosporangiaceae</taxon>
        <taxon>Planotetraspora</taxon>
    </lineage>
</organism>
<dbReference type="GO" id="GO:0009099">
    <property type="term" value="P:L-valine biosynthetic process"/>
    <property type="evidence" value="ECO:0007669"/>
    <property type="project" value="TreeGrafter"/>
</dbReference>
<dbReference type="InterPro" id="IPR012000">
    <property type="entry name" value="Thiamin_PyroP_enz_cen_dom"/>
</dbReference>
<proteinExistence type="inferred from homology"/>
<dbReference type="InterPro" id="IPR045229">
    <property type="entry name" value="TPP_enz"/>
</dbReference>
<keyword evidence="2 4" id="KW-0786">Thiamine pyrophosphate</keyword>
<dbReference type="GO" id="GO:0005948">
    <property type="term" value="C:acetolactate synthase complex"/>
    <property type="evidence" value="ECO:0007669"/>
    <property type="project" value="TreeGrafter"/>
</dbReference>
<dbReference type="Pfam" id="PF02775">
    <property type="entry name" value="TPP_enzyme_C"/>
    <property type="match status" value="1"/>
</dbReference>
<evidence type="ECO:0000259" key="6">
    <source>
        <dbReference type="Pfam" id="PF02775"/>
    </source>
</evidence>
<dbReference type="InterPro" id="IPR029061">
    <property type="entry name" value="THDP-binding"/>
</dbReference>
<evidence type="ECO:0000256" key="1">
    <source>
        <dbReference type="ARBA" id="ARBA00007812"/>
    </source>
</evidence>
<dbReference type="SUPFAM" id="SSF52467">
    <property type="entry name" value="DHS-like NAD/FAD-binding domain"/>
    <property type="match status" value="1"/>
</dbReference>
<evidence type="ECO:0000256" key="3">
    <source>
        <dbReference type="ARBA" id="ARBA00048670"/>
    </source>
</evidence>
<dbReference type="EMBL" id="BOOO01000027">
    <property type="protein sequence ID" value="GII31527.1"/>
    <property type="molecule type" value="Genomic_DNA"/>
</dbReference>
<dbReference type="SUPFAM" id="SSF52518">
    <property type="entry name" value="Thiamin diphosphate-binding fold (THDP-binding)"/>
    <property type="match status" value="2"/>
</dbReference>
<evidence type="ECO:0000256" key="2">
    <source>
        <dbReference type="ARBA" id="ARBA00023052"/>
    </source>
</evidence>
<accession>A0A8J3TUG8</accession>
<dbReference type="GO" id="GO:0000287">
    <property type="term" value="F:magnesium ion binding"/>
    <property type="evidence" value="ECO:0007669"/>
    <property type="project" value="InterPro"/>
</dbReference>
<dbReference type="InterPro" id="IPR011766">
    <property type="entry name" value="TPP_enzyme_TPP-bd"/>
</dbReference>